<dbReference type="GeneID" id="70188514"/>
<evidence type="ECO:0000313" key="2">
    <source>
        <dbReference type="EMBL" id="KAH7027234.1"/>
    </source>
</evidence>
<feature type="compositionally biased region" description="Low complexity" evidence="1">
    <location>
        <begin position="121"/>
        <end position="136"/>
    </location>
</feature>
<reference evidence="2" key="1">
    <citation type="journal article" date="2021" name="Nat. Commun.">
        <title>Genetic determinants of endophytism in the Arabidopsis root mycobiome.</title>
        <authorList>
            <person name="Mesny F."/>
            <person name="Miyauchi S."/>
            <person name="Thiergart T."/>
            <person name="Pickel B."/>
            <person name="Atanasova L."/>
            <person name="Karlsson M."/>
            <person name="Huettel B."/>
            <person name="Barry K.W."/>
            <person name="Haridas S."/>
            <person name="Chen C."/>
            <person name="Bauer D."/>
            <person name="Andreopoulos W."/>
            <person name="Pangilinan J."/>
            <person name="LaButti K."/>
            <person name="Riley R."/>
            <person name="Lipzen A."/>
            <person name="Clum A."/>
            <person name="Drula E."/>
            <person name="Henrissat B."/>
            <person name="Kohler A."/>
            <person name="Grigoriev I.V."/>
            <person name="Martin F.M."/>
            <person name="Hacquard S."/>
        </authorList>
    </citation>
    <scope>NUCLEOTIDE SEQUENCE</scope>
    <source>
        <strain evidence="2">MPI-CAGE-CH-0230</strain>
    </source>
</reference>
<gene>
    <name evidence="2" type="ORF">B0I36DRAFT_364470</name>
</gene>
<accession>A0A9P9BNC0</accession>
<feature type="region of interest" description="Disordered" evidence="1">
    <location>
        <begin position="121"/>
        <end position="158"/>
    </location>
</feature>
<dbReference type="Proteomes" id="UP000756346">
    <property type="component" value="Unassembled WGS sequence"/>
</dbReference>
<comment type="caution">
    <text evidence="2">The sequence shown here is derived from an EMBL/GenBank/DDBJ whole genome shotgun (WGS) entry which is preliminary data.</text>
</comment>
<dbReference type="AlphaFoldDB" id="A0A9P9BNC0"/>
<evidence type="ECO:0000256" key="1">
    <source>
        <dbReference type="SAM" id="MobiDB-lite"/>
    </source>
</evidence>
<organism evidence="2 3">
    <name type="scientific">Microdochium trichocladiopsis</name>
    <dbReference type="NCBI Taxonomy" id="1682393"/>
    <lineage>
        <taxon>Eukaryota</taxon>
        <taxon>Fungi</taxon>
        <taxon>Dikarya</taxon>
        <taxon>Ascomycota</taxon>
        <taxon>Pezizomycotina</taxon>
        <taxon>Sordariomycetes</taxon>
        <taxon>Xylariomycetidae</taxon>
        <taxon>Xylariales</taxon>
        <taxon>Microdochiaceae</taxon>
        <taxon>Microdochium</taxon>
    </lineage>
</organism>
<dbReference type="RefSeq" id="XP_046010033.1">
    <property type="nucleotide sequence ID" value="XM_046158968.1"/>
</dbReference>
<evidence type="ECO:0000313" key="3">
    <source>
        <dbReference type="Proteomes" id="UP000756346"/>
    </source>
</evidence>
<keyword evidence="3" id="KW-1185">Reference proteome</keyword>
<dbReference type="EMBL" id="JAGTJQ010000007">
    <property type="protein sequence ID" value="KAH7027234.1"/>
    <property type="molecule type" value="Genomic_DNA"/>
</dbReference>
<name>A0A9P9BNC0_9PEZI</name>
<dbReference type="OrthoDB" id="4889454at2759"/>
<sequence>MSNAIDIFGRGSPVQTAHPGPSSCTQKICSAQGCVDNSVTFLCMSIVKPAYDISFLGRTMRCDAIGANPSYPYLMCDCEWDPVNCLDSGVKSQFGPPSTSVAGLTGYVADTTVIGGTTAAGGATKTSTTAVPTSTSGGSGSSGSSGSGGSSGGSGSTHGGAAASVYHERISIVKMLSLALCVGVFLIL</sequence>
<proteinExistence type="predicted"/>
<feature type="compositionally biased region" description="Gly residues" evidence="1">
    <location>
        <begin position="137"/>
        <end position="158"/>
    </location>
</feature>
<protein>
    <submittedName>
        <fullName evidence="2">Uncharacterized protein</fullName>
    </submittedName>
</protein>